<dbReference type="GO" id="GO:0060090">
    <property type="term" value="F:molecular adaptor activity"/>
    <property type="evidence" value="ECO:0000318"/>
    <property type="project" value="GO_Central"/>
</dbReference>
<feature type="region of interest" description="Disordered" evidence="1">
    <location>
        <begin position="150"/>
        <end position="214"/>
    </location>
</feature>
<dbReference type="InterPro" id="IPR027873">
    <property type="entry name" value="PAXX"/>
</dbReference>
<reference evidence="3" key="1">
    <citation type="submission" date="2011-12" db="EMBL/GenBank/DDBJ databases">
        <title>The Draft Genome of Lepisosteus oculatus.</title>
        <authorList>
            <consortium name="The Broad Institute Genome Assembly &amp; Analysis Group"/>
            <consortium name="Computational R&amp;D Group"/>
            <consortium name="and Sequencing Platform"/>
            <person name="Di Palma F."/>
            <person name="Alfoldi J."/>
            <person name="Johnson J."/>
            <person name="Berlin A."/>
            <person name="Gnerre S."/>
            <person name="Jaffe D."/>
            <person name="MacCallum I."/>
            <person name="Young S."/>
            <person name="Walker B.J."/>
            <person name="Lander E.S."/>
            <person name="Lindblad-Toh K."/>
        </authorList>
    </citation>
    <scope>NUCLEOTIDE SEQUENCE [LARGE SCALE GENOMIC DNA]</scope>
</reference>
<dbReference type="PANTHER" id="PTHR28586">
    <property type="entry name" value="PROTEIN PAXX"/>
    <property type="match status" value="1"/>
</dbReference>
<dbReference type="GO" id="GO:0006303">
    <property type="term" value="P:double-strand break repair via nonhomologous end joining"/>
    <property type="evidence" value="ECO:0000318"/>
    <property type="project" value="GO_Central"/>
</dbReference>
<dbReference type="HOGENOM" id="CLU_121226_0_0_1"/>
<dbReference type="GeneTree" id="ENSGT00390000000543"/>
<dbReference type="Ensembl" id="ENSLOCT00000002266.1">
    <property type="protein sequence ID" value="ENSLOCP00000002261.1"/>
    <property type="gene ID" value="ENSLOCG00000001950.1"/>
</dbReference>
<reference evidence="2" key="3">
    <citation type="submission" date="2025-09" db="UniProtKB">
        <authorList>
            <consortium name="Ensembl"/>
        </authorList>
    </citation>
    <scope>IDENTIFICATION</scope>
</reference>
<reference evidence="2" key="2">
    <citation type="submission" date="2025-08" db="UniProtKB">
        <authorList>
            <consortium name="Ensembl"/>
        </authorList>
    </citation>
    <scope>IDENTIFICATION</scope>
</reference>
<dbReference type="PANTHER" id="PTHR28586:SF1">
    <property type="entry name" value="PROTEIN PAXX"/>
    <property type="match status" value="1"/>
</dbReference>
<dbReference type="GO" id="GO:0005634">
    <property type="term" value="C:nucleus"/>
    <property type="evidence" value="ECO:0000318"/>
    <property type="project" value="GO_Central"/>
</dbReference>
<name>W5M1K3_LEPOC</name>
<dbReference type="eggNOG" id="ENOG502S295">
    <property type="taxonomic scope" value="Eukaryota"/>
</dbReference>
<dbReference type="FunCoup" id="W5M1K3">
    <property type="interactions" value="480"/>
</dbReference>
<dbReference type="GO" id="GO:0035861">
    <property type="term" value="C:site of double-strand break"/>
    <property type="evidence" value="ECO:0000318"/>
    <property type="project" value="GO_Central"/>
</dbReference>
<dbReference type="Bgee" id="ENSLOCG00000001950">
    <property type="expression patterns" value="Expressed in pharyngeal gill and 13 other cell types or tissues"/>
</dbReference>
<dbReference type="Pfam" id="PF15384">
    <property type="entry name" value="PAXX"/>
    <property type="match status" value="1"/>
</dbReference>
<proteinExistence type="predicted"/>
<accession>W5M1K3</accession>
<organism evidence="2 3">
    <name type="scientific">Lepisosteus oculatus</name>
    <name type="common">Spotted gar</name>
    <dbReference type="NCBI Taxonomy" id="7918"/>
    <lineage>
        <taxon>Eukaryota</taxon>
        <taxon>Metazoa</taxon>
        <taxon>Chordata</taxon>
        <taxon>Craniata</taxon>
        <taxon>Vertebrata</taxon>
        <taxon>Euteleostomi</taxon>
        <taxon>Actinopterygii</taxon>
        <taxon>Neopterygii</taxon>
        <taxon>Holostei</taxon>
        <taxon>Semionotiformes</taxon>
        <taxon>Lepisosteidae</taxon>
        <taxon>Lepisosteus</taxon>
    </lineage>
</organism>
<dbReference type="InParanoid" id="W5M1K3"/>
<feature type="compositionally biased region" description="Polar residues" evidence="1">
    <location>
        <begin position="150"/>
        <end position="165"/>
    </location>
</feature>
<sequence length="214" mass="23392">SLSHLKHIKCSTRNISFSAPSATDIHCTVVPGSDGTKYICYSSRRRGESNIGLTNGSEVWSTEFTPEMLAQHRQRFEMRTAADYILKIRSACEGHLASLLVQDSGITLELGGPGPGALTLSLTRLQDPEGREEIRGLLFSMAERLREVESTAQSFSPVKTQQRCSSDFEPRRRHNGGGASAAVKKRLPGDSLINPGTKRKKEASGVDFDDGEDI</sequence>
<dbReference type="InterPro" id="IPR054134">
    <property type="entry name" value="PAXX_N"/>
</dbReference>
<dbReference type="GO" id="GO:0070419">
    <property type="term" value="C:nonhomologous end joining complex"/>
    <property type="evidence" value="ECO:0000318"/>
    <property type="project" value="GO_Central"/>
</dbReference>
<dbReference type="AlphaFoldDB" id="W5M1K3"/>
<evidence type="ECO:0000256" key="1">
    <source>
        <dbReference type="SAM" id="MobiDB-lite"/>
    </source>
</evidence>
<dbReference type="STRING" id="7918.ENSLOCP00000002261"/>
<dbReference type="Proteomes" id="UP000018468">
    <property type="component" value="Linkage group LG21"/>
</dbReference>
<dbReference type="EMBL" id="AHAT01021709">
    <property type="status" value="NOT_ANNOTATED_CDS"/>
    <property type="molecule type" value="Genomic_DNA"/>
</dbReference>
<dbReference type="CDD" id="cd22286">
    <property type="entry name" value="HD_PAXX_N"/>
    <property type="match status" value="1"/>
</dbReference>
<evidence type="ECO:0000313" key="3">
    <source>
        <dbReference type="Proteomes" id="UP000018468"/>
    </source>
</evidence>
<protein>
    <submittedName>
        <fullName evidence="2">PAXX non-homologous end joining factor</fullName>
    </submittedName>
</protein>
<evidence type="ECO:0000313" key="2">
    <source>
        <dbReference type="Ensembl" id="ENSLOCP00000002261.1"/>
    </source>
</evidence>
<keyword evidence="3" id="KW-1185">Reference proteome</keyword>
<dbReference type="OMA" id="DINIGCT"/>